<dbReference type="AlphaFoldDB" id="A0A7I7T2T7"/>
<name>A0A7I7T2T7_9MYCO</name>
<keyword evidence="3" id="KW-1185">Reference proteome</keyword>
<evidence type="ECO:0000313" key="3">
    <source>
        <dbReference type="Proteomes" id="UP000467148"/>
    </source>
</evidence>
<accession>A0A7I7T2T7</accession>
<evidence type="ECO:0000256" key="1">
    <source>
        <dbReference type="SAM" id="MobiDB-lite"/>
    </source>
</evidence>
<evidence type="ECO:0000313" key="2">
    <source>
        <dbReference type="EMBL" id="BBY63378.1"/>
    </source>
</evidence>
<reference evidence="2 3" key="1">
    <citation type="journal article" date="2019" name="Emerg. Microbes Infect.">
        <title>Comprehensive subspecies identification of 175 nontuberculous mycobacteria species based on 7547 genomic profiles.</title>
        <authorList>
            <person name="Matsumoto Y."/>
            <person name="Kinjo T."/>
            <person name="Motooka D."/>
            <person name="Nabeya D."/>
            <person name="Jung N."/>
            <person name="Uechi K."/>
            <person name="Horii T."/>
            <person name="Iida T."/>
            <person name="Fujita J."/>
            <person name="Nakamura S."/>
        </authorList>
    </citation>
    <scope>NUCLEOTIDE SEQUENCE [LARGE SCALE GENOMIC DNA]</scope>
    <source>
        <strain evidence="2 3">JCM 30396</strain>
    </source>
</reference>
<proteinExistence type="predicted"/>
<dbReference type="Proteomes" id="UP000467148">
    <property type="component" value="Chromosome"/>
</dbReference>
<feature type="region of interest" description="Disordered" evidence="1">
    <location>
        <begin position="38"/>
        <end position="73"/>
    </location>
</feature>
<sequence>MEKAASADQRIMLPAKYRGCTVNGNNSQVHHAATDWKHGSTTHWTHHPTSHDAAAPTPTTTGERLLPRDDEKD</sequence>
<dbReference type="KEGG" id="mhev:MHEL_16210"/>
<dbReference type="EMBL" id="AP022596">
    <property type="protein sequence ID" value="BBY63378.1"/>
    <property type="molecule type" value="Genomic_DNA"/>
</dbReference>
<organism evidence="2 3">
    <name type="scientific">Mycolicibacterium helvum</name>
    <dbReference type="NCBI Taxonomy" id="1534349"/>
    <lineage>
        <taxon>Bacteria</taxon>
        <taxon>Bacillati</taxon>
        <taxon>Actinomycetota</taxon>
        <taxon>Actinomycetes</taxon>
        <taxon>Mycobacteriales</taxon>
        <taxon>Mycobacteriaceae</taxon>
        <taxon>Mycolicibacterium</taxon>
    </lineage>
</organism>
<gene>
    <name evidence="2" type="ORF">MHEL_16210</name>
</gene>
<protein>
    <submittedName>
        <fullName evidence="2">Uncharacterized protein</fullName>
    </submittedName>
</protein>